<dbReference type="OrthoDB" id="9776502at2"/>
<sequence length="434" mass="46324">MPKKKVILHTRTKPFAPVTQLLTQRLLLLYSCSLILIGCLSTPPAALFAGSVRILSASSQLVSDFMAVGNIGSAFLNSGLLMLVTVLLTRKQGTVITGPMIAAILTLSGFSLFGKNMFNSVPIPLGVYLYARIQQRPFAQYSLVALFGSAASPVISYLAFGLQLPLVVGIPLGYGVGLLIGMILPALSAQFLQFHQGFSLYNIGFAAGIVTMFFTSFLRLFDADVIPQTIVSTDHHTFLVYFVLILSCLLFAIGYIVNDRSLTGLEKLFQTSGKLMTDFVTIFGLGVALMNMALMGFLMLGFILLMQGQLSGPLLGAVLTVIGFGAFGNHWKNSVPILIGVVIASKFGLTADVSTFSMLMTAIFGTSLAPISGYYGPLAGIAAGITHAALVSNVAFLHGGLNLYNNGFSSGFVAAAMVPILDEIKQFKRRKNND</sequence>
<dbReference type="InterPro" id="IPR011470">
    <property type="entry name" value="DUF1576"/>
</dbReference>
<dbReference type="STRING" id="1834191.A5886_001044"/>
<proteinExistence type="predicted"/>
<feature type="transmembrane region" description="Helical" evidence="1">
    <location>
        <begin position="172"/>
        <end position="192"/>
    </location>
</feature>
<evidence type="ECO:0008006" key="4">
    <source>
        <dbReference type="Google" id="ProtNLM"/>
    </source>
</evidence>
<feature type="transmembrane region" description="Helical" evidence="1">
    <location>
        <begin position="312"/>
        <end position="331"/>
    </location>
</feature>
<feature type="transmembrane region" description="Helical" evidence="1">
    <location>
        <begin position="374"/>
        <end position="397"/>
    </location>
</feature>
<protein>
    <recommendedName>
        <fullName evidence="4">DUF1576 domain-containing protein</fullName>
    </recommendedName>
</protein>
<evidence type="ECO:0000256" key="1">
    <source>
        <dbReference type="SAM" id="Phobius"/>
    </source>
</evidence>
<feature type="transmembrane region" description="Helical" evidence="1">
    <location>
        <begin position="198"/>
        <end position="218"/>
    </location>
</feature>
<dbReference type="Proteomes" id="UP000195043">
    <property type="component" value="Unassembled WGS sequence"/>
</dbReference>
<feature type="transmembrane region" description="Helical" evidence="1">
    <location>
        <begin position="279"/>
        <end position="305"/>
    </location>
</feature>
<feature type="transmembrane region" description="Helical" evidence="1">
    <location>
        <begin position="138"/>
        <end position="160"/>
    </location>
</feature>
<keyword evidence="3" id="KW-1185">Reference proteome</keyword>
<organism evidence="2 3">
    <name type="scientific">Candidatus Enterococcus testudinis</name>
    <dbReference type="NCBI Taxonomy" id="1834191"/>
    <lineage>
        <taxon>Bacteria</taxon>
        <taxon>Bacillati</taxon>
        <taxon>Bacillota</taxon>
        <taxon>Bacilli</taxon>
        <taxon>Lactobacillales</taxon>
        <taxon>Enterococcaceae</taxon>
        <taxon>Enterococcus</taxon>
    </lineage>
</organism>
<accession>A0A242A4K0</accession>
<feature type="transmembrane region" description="Helical" evidence="1">
    <location>
        <begin position="65"/>
        <end position="88"/>
    </location>
</feature>
<keyword evidence="1" id="KW-1133">Transmembrane helix</keyword>
<keyword evidence="1" id="KW-0472">Membrane</keyword>
<feature type="transmembrane region" description="Helical" evidence="1">
    <location>
        <begin position="337"/>
        <end position="362"/>
    </location>
</feature>
<keyword evidence="1" id="KW-0812">Transmembrane</keyword>
<reference evidence="2 3" key="1">
    <citation type="submission" date="2017-05" db="EMBL/GenBank/DDBJ databases">
        <title>The Genome Sequence of Enterococcus sp. 8G7_MSG3316.</title>
        <authorList>
            <consortium name="The Broad Institute Genomics Platform"/>
            <consortium name="The Broad Institute Genomic Center for Infectious Diseases"/>
            <person name="Earl A."/>
            <person name="Manson A."/>
            <person name="Schwartman J."/>
            <person name="Gilmore M."/>
            <person name="Abouelleil A."/>
            <person name="Cao P."/>
            <person name="Chapman S."/>
            <person name="Cusick C."/>
            <person name="Shea T."/>
            <person name="Young S."/>
            <person name="Neafsey D."/>
            <person name="Nusbaum C."/>
            <person name="Birren B."/>
        </authorList>
    </citation>
    <scope>NUCLEOTIDE SEQUENCE [LARGE SCALE GENOMIC DNA]</scope>
    <source>
        <strain evidence="2 3">8G7_MSG3316</strain>
    </source>
</reference>
<comment type="caution">
    <text evidence="2">The sequence shown here is derived from an EMBL/GenBank/DDBJ whole genome shotgun (WGS) entry which is preliminary data.</text>
</comment>
<evidence type="ECO:0000313" key="2">
    <source>
        <dbReference type="EMBL" id="OTN75968.1"/>
    </source>
</evidence>
<dbReference type="EMBL" id="NGKU01000001">
    <property type="protein sequence ID" value="OTN75968.1"/>
    <property type="molecule type" value="Genomic_DNA"/>
</dbReference>
<dbReference type="Pfam" id="PF07613">
    <property type="entry name" value="DUF1576"/>
    <property type="match status" value="2"/>
</dbReference>
<gene>
    <name evidence="2" type="ORF">A5886_001044</name>
</gene>
<feature type="transmembrane region" description="Helical" evidence="1">
    <location>
        <begin position="238"/>
        <end position="257"/>
    </location>
</feature>
<dbReference type="AlphaFoldDB" id="A0A242A4K0"/>
<dbReference type="RefSeq" id="WP_086273971.1">
    <property type="nucleotide sequence ID" value="NZ_NGKU01000001.1"/>
</dbReference>
<evidence type="ECO:0000313" key="3">
    <source>
        <dbReference type="Proteomes" id="UP000195043"/>
    </source>
</evidence>
<name>A0A242A4K0_9ENTE</name>